<dbReference type="Pfam" id="PF14817">
    <property type="entry name" value="HAUS5"/>
    <property type="match status" value="1"/>
</dbReference>
<dbReference type="InterPro" id="IPR036823">
    <property type="entry name" value="Ribosomal_uS7_dom_sf"/>
</dbReference>
<dbReference type="SUPFAM" id="SSF47973">
    <property type="entry name" value="Ribosomal protein S7"/>
    <property type="match status" value="1"/>
</dbReference>
<dbReference type="SUPFAM" id="SSF50978">
    <property type="entry name" value="WD40 repeat-like"/>
    <property type="match status" value="1"/>
</dbReference>
<evidence type="ECO:0000256" key="2">
    <source>
        <dbReference type="ARBA" id="ARBA00022980"/>
    </source>
</evidence>
<dbReference type="EMBL" id="NBSK02000005">
    <property type="protein sequence ID" value="KAJ0206778.1"/>
    <property type="molecule type" value="Genomic_DNA"/>
</dbReference>
<name>A0A9R1VKN8_LACSA</name>
<dbReference type="AlphaFoldDB" id="A0A9R1VKN8"/>
<dbReference type="GO" id="GO:0070652">
    <property type="term" value="C:HAUS complex"/>
    <property type="evidence" value="ECO:0007669"/>
    <property type="project" value="InterPro"/>
</dbReference>
<evidence type="ECO:0000256" key="3">
    <source>
        <dbReference type="ARBA" id="ARBA00023274"/>
    </source>
</evidence>
<dbReference type="InterPro" id="IPR029131">
    <property type="entry name" value="HAUS5"/>
</dbReference>
<evidence type="ECO:0008006" key="6">
    <source>
        <dbReference type="Google" id="ProtNLM"/>
    </source>
</evidence>
<comment type="similarity">
    <text evidence="1">Belongs to the universal ribosomal protein uS7 family.</text>
</comment>
<protein>
    <recommendedName>
        <fullName evidence="6">Ribosomal protein S7 domain-containing protein</fullName>
    </recommendedName>
</protein>
<organism evidence="4 5">
    <name type="scientific">Lactuca sativa</name>
    <name type="common">Garden lettuce</name>
    <dbReference type="NCBI Taxonomy" id="4236"/>
    <lineage>
        <taxon>Eukaryota</taxon>
        <taxon>Viridiplantae</taxon>
        <taxon>Streptophyta</taxon>
        <taxon>Embryophyta</taxon>
        <taxon>Tracheophyta</taxon>
        <taxon>Spermatophyta</taxon>
        <taxon>Magnoliopsida</taxon>
        <taxon>eudicotyledons</taxon>
        <taxon>Gunneridae</taxon>
        <taxon>Pentapetalae</taxon>
        <taxon>asterids</taxon>
        <taxon>campanulids</taxon>
        <taxon>Asterales</taxon>
        <taxon>Asteraceae</taxon>
        <taxon>Cichorioideae</taxon>
        <taxon>Cichorieae</taxon>
        <taxon>Lactucinae</taxon>
        <taxon>Lactuca</taxon>
    </lineage>
</organism>
<accession>A0A9R1VKN8</accession>
<dbReference type="InterPro" id="IPR044706">
    <property type="entry name" value="AUG5_plant"/>
</dbReference>
<reference evidence="4 5" key="1">
    <citation type="journal article" date="2017" name="Nat. Commun.">
        <title>Genome assembly with in vitro proximity ligation data and whole-genome triplication in lettuce.</title>
        <authorList>
            <person name="Reyes-Chin-Wo S."/>
            <person name="Wang Z."/>
            <person name="Yang X."/>
            <person name="Kozik A."/>
            <person name="Arikit S."/>
            <person name="Song C."/>
            <person name="Xia L."/>
            <person name="Froenicke L."/>
            <person name="Lavelle D.O."/>
            <person name="Truco M.J."/>
            <person name="Xia R."/>
            <person name="Zhu S."/>
            <person name="Xu C."/>
            <person name="Xu H."/>
            <person name="Xu X."/>
            <person name="Cox K."/>
            <person name="Korf I."/>
            <person name="Meyers B.C."/>
            <person name="Michelmore R.W."/>
        </authorList>
    </citation>
    <scope>NUCLEOTIDE SEQUENCE [LARGE SCALE GENOMIC DNA]</scope>
    <source>
        <strain evidence="5">cv. Salinas</strain>
        <tissue evidence="4">Seedlings</tissue>
    </source>
</reference>
<dbReference type="GO" id="GO:1990904">
    <property type="term" value="C:ribonucleoprotein complex"/>
    <property type="evidence" value="ECO:0007669"/>
    <property type="project" value="UniProtKB-KW"/>
</dbReference>
<dbReference type="GO" id="GO:0005840">
    <property type="term" value="C:ribosome"/>
    <property type="evidence" value="ECO:0007669"/>
    <property type="project" value="UniProtKB-KW"/>
</dbReference>
<dbReference type="GO" id="GO:0051225">
    <property type="term" value="P:spindle assembly"/>
    <property type="evidence" value="ECO:0007669"/>
    <property type="project" value="InterPro"/>
</dbReference>
<sequence>MMHGRNNDKKLVVVRIFKHAMEIIHLLTDANPIQIIVDAVINRLWIWSSQFKGEDNPCDRNLFINTSYAYQVKSLKLEIPSFIATDESISVIFQELQRRKENSTCLVALGTDDGEVFIINATSVDRIAALSFANKGRKLCAISTDGTTCEMNSETGELLKEMKISNKLISSSVYIFLNAALLTARAGAQDPSAIPSICRVSASLQYPAGLCGVPEACVLEDLAKAINLVHIRRDLVESGHALLNHAYLNLKEYKRNKGGTRICDSDGIGICDSIPMPNKRSLILSEGGTRISDSDGNGICDYVGIRIYDSIPLPNQRNFNYM</sequence>
<evidence type="ECO:0000313" key="4">
    <source>
        <dbReference type="EMBL" id="KAJ0206778.1"/>
    </source>
</evidence>
<keyword evidence="2" id="KW-0689">Ribosomal protein</keyword>
<dbReference type="PANTHER" id="PTHR34968:SF1">
    <property type="entry name" value="AUGMIN SUBUNIT 5"/>
    <property type="match status" value="1"/>
</dbReference>
<dbReference type="PANTHER" id="PTHR34968">
    <property type="entry name" value="AUGMIN SUBUNIT 5"/>
    <property type="match status" value="1"/>
</dbReference>
<evidence type="ECO:0000313" key="5">
    <source>
        <dbReference type="Proteomes" id="UP000235145"/>
    </source>
</evidence>
<dbReference type="InterPro" id="IPR036322">
    <property type="entry name" value="WD40_repeat_dom_sf"/>
</dbReference>
<proteinExistence type="inferred from homology"/>
<dbReference type="Gene3D" id="1.10.455.10">
    <property type="entry name" value="Ribosomal protein S7 domain"/>
    <property type="match status" value="1"/>
</dbReference>
<dbReference type="GO" id="GO:0005876">
    <property type="term" value="C:spindle microtubule"/>
    <property type="evidence" value="ECO:0007669"/>
    <property type="project" value="InterPro"/>
</dbReference>
<gene>
    <name evidence="4" type="ORF">LSAT_V11C500228620</name>
</gene>
<comment type="caution">
    <text evidence="4">The sequence shown here is derived from an EMBL/GenBank/DDBJ whole genome shotgun (WGS) entry which is preliminary data.</text>
</comment>
<dbReference type="Proteomes" id="UP000235145">
    <property type="component" value="Unassembled WGS sequence"/>
</dbReference>
<keyword evidence="3" id="KW-0687">Ribonucleoprotein</keyword>
<evidence type="ECO:0000256" key="1">
    <source>
        <dbReference type="ARBA" id="ARBA00007151"/>
    </source>
</evidence>
<keyword evidence="5" id="KW-1185">Reference proteome</keyword>